<keyword evidence="4" id="KW-1185">Reference proteome</keyword>
<dbReference type="Proteomes" id="UP001321786">
    <property type="component" value="Chromosome"/>
</dbReference>
<dbReference type="Gene3D" id="1.10.3210.10">
    <property type="entry name" value="Hypothetical protein af1432"/>
    <property type="match status" value="1"/>
</dbReference>
<evidence type="ECO:0000259" key="2">
    <source>
        <dbReference type="PROSITE" id="PS51832"/>
    </source>
</evidence>
<dbReference type="PANTHER" id="PTHR45228">
    <property type="entry name" value="CYCLIC DI-GMP PHOSPHODIESTERASE TM_0186-RELATED"/>
    <property type="match status" value="1"/>
</dbReference>
<gene>
    <name evidence="3" type="ORF">HLPR_03380</name>
</gene>
<dbReference type="InterPro" id="IPR037522">
    <property type="entry name" value="HD_GYP_dom"/>
</dbReference>
<dbReference type="InterPro" id="IPR003607">
    <property type="entry name" value="HD/PDEase_dom"/>
</dbReference>
<evidence type="ECO:0000313" key="3">
    <source>
        <dbReference type="EMBL" id="BEP28007.1"/>
    </source>
</evidence>
<dbReference type="RefSeq" id="WP_338536358.1">
    <property type="nucleotide sequence ID" value="NZ_AP028654.1"/>
</dbReference>
<keyword evidence="1" id="KW-0812">Transmembrane</keyword>
<dbReference type="PANTHER" id="PTHR45228:SF1">
    <property type="entry name" value="CYCLIC DI-GMP PHOSPHODIESTERASE TM_0186"/>
    <property type="match status" value="1"/>
</dbReference>
<keyword evidence="1" id="KW-0472">Membrane</keyword>
<dbReference type="CDD" id="cd00077">
    <property type="entry name" value="HDc"/>
    <property type="match status" value="1"/>
</dbReference>
<keyword evidence="1" id="KW-1133">Transmembrane helix</keyword>
<dbReference type="EMBL" id="AP028654">
    <property type="protein sequence ID" value="BEP28007.1"/>
    <property type="molecule type" value="Genomic_DNA"/>
</dbReference>
<dbReference type="PROSITE" id="PS51832">
    <property type="entry name" value="HD_GYP"/>
    <property type="match status" value="1"/>
</dbReference>
<evidence type="ECO:0000313" key="4">
    <source>
        <dbReference type="Proteomes" id="UP001321786"/>
    </source>
</evidence>
<name>A0AAU9EBS6_9FIRM</name>
<dbReference type="KEGG" id="hprf:HLPR_03380"/>
<dbReference type="SMART" id="SM00471">
    <property type="entry name" value="HDc"/>
    <property type="match status" value="1"/>
</dbReference>
<organism evidence="3 4">
    <name type="scientific">Helicovermis profundi</name>
    <dbReference type="NCBI Taxonomy" id="3065157"/>
    <lineage>
        <taxon>Bacteria</taxon>
        <taxon>Bacillati</taxon>
        <taxon>Bacillota</taxon>
        <taxon>Clostridia</taxon>
        <taxon>Helicovermis</taxon>
    </lineage>
</organism>
<evidence type="ECO:0000256" key="1">
    <source>
        <dbReference type="SAM" id="Phobius"/>
    </source>
</evidence>
<feature type="domain" description="HD-GYP" evidence="2">
    <location>
        <begin position="217"/>
        <end position="414"/>
    </location>
</feature>
<reference evidence="3 4" key="1">
    <citation type="submission" date="2023-08" db="EMBL/GenBank/DDBJ databases">
        <title>Helicovermis profunda gen. nov., sp. nov., a novel mesophilic, fermentative bacterium within the Bacillota from a deep-sea hydrothermal vent chimney.</title>
        <authorList>
            <person name="Miyazaki U."/>
            <person name="Mizutani D."/>
            <person name="Hashimoto Y."/>
            <person name="Tame A."/>
            <person name="Sawayama S."/>
            <person name="Miyazaki J."/>
            <person name="Takai K."/>
            <person name="Nakagawa S."/>
        </authorList>
    </citation>
    <scope>NUCLEOTIDE SEQUENCE [LARGE SCALE GENOMIC DNA]</scope>
    <source>
        <strain evidence="3 4">S502</strain>
    </source>
</reference>
<accession>A0AAU9EBS6</accession>
<dbReference type="AlphaFoldDB" id="A0AAU9EBS6"/>
<proteinExistence type="predicted"/>
<dbReference type="SUPFAM" id="SSF109604">
    <property type="entry name" value="HD-domain/PDEase-like"/>
    <property type="match status" value="1"/>
</dbReference>
<feature type="transmembrane region" description="Helical" evidence="1">
    <location>
        <begin position="35"/>
        <end position="53"/>
    </location>
</feature>
<sequence>MVKLKKDKGSIYYQGLNNLLGIDTKVLLSENLKKGILLLVIALTASIIVIVFAKRVINQQRSELVVQNNKLKTLVRHISELTDIKTMDQLFLVLTSQIREIMSDRRIELVSLIEYSDGLYLDSKEYITDKYKFYELNKVESVNLKRFNEIDFSKFKKSEEKICFCDYCIVVKFNSSYNHQGFLYIEFENKFKERDCLKIYLTDIITNLEKIISNIKRLNEKTKLFLSLGELIEKRDHQVANHVKRVAGGTKLLAKACGYSDEKLNNIVIASSVHDIGKIFVPDSILNKPGKLTNDEFELIKKHATGELRIIDDASESLSEMVHNVVKYHHENWDGTGYPEGLSKSSIPLEARIVSLIDVFEALTHERPYKQAWSFEDGVKFIIENSGIKFDSFIVEKFKPISKDIYNLFIQYEDPSTD</sequence>
<dbReference type="Pfam" id="PF13487">
    <property type="entry name" value="HD_5"/>
    <property type="match status" value="1"/>
</dbReference>
<dbReference type="InterPro" id="IPR052020">
    <property type="entry name" value="Cyclic_di-GMP/3'3'-cGAMP_PDE"/>
</dbReference>
<protein>
    <recommendedName>
        <fullName evidence="2">HD-GYP domain-containing protein</fullName>
    </recommendedName>
</protein>